<evidence type="ECO:0000256" key="1">
    <source>
        <dbReference type="SAM" id="Phobius"/>
    </source>
</evidence>
<dbReference type="KEGG" id="crg:105339978"/>
<reference evidence="3" key="1">
    <citation type="journal article" date="2012" name="Nature">
        <title>The oyster genome reveals stress adaptation and complexity of shell formation.</title>
        <authorList>
            <person name="Zhang G."/>
            <person name="Fang X."/>
            <person name="Guo X."/>
            <person name="Li L."/>
            <person name="Luo R."/>
            <person name="Xu F."/>
            <person name="Yang P."/>
            <person name="Zhang L."/>
            <person name="Wang X."/>
            <person name="Qi H."/>
            <person name="Xiong Z."/>
            <person name="Que H."/>
            <person name="Xie Y."/>
            <person name="Holland P.W."/>
            <person name="Paps J."/>
            <person name="Zhu Y."/>
            <person name="Wu F."/>
            <person name="Chen Y."/>
            <person name="Wang J."/>
            <person name="Peng C."/>
            <person name="Meng J."/>
            <person name="Yang L."/>
            <person name="Liu J."/>
            <person name="Wen B."/>
            <person name="Zhang N."/>
            <person name="Huang Z."/>
            <person name="Zhu Q."/>
            <person name="Feng Y."/>
            <person name="Mount A."/>
            <person name="Hedgecock D."/>
            <person name="Xu Z."/>
            <person name="Liu Y."/>
            <person name="Domazet-Loso T."/>
            <person name="Du Y."/>
            <person name="Sun X."/>
            <person name="Zhang S."/>
            <person name="Liu B."/>
            <person name="Cheng P."/>
            <person name="Jiang X."/>
            <person name="Li J."/>
            <person name="Fan D."/>
            <person name="Wang W."/>
            <person name="Fu W."/>
            <person name="Wang T."/>
            <person name="Wang B."/>
            <person name="Zhang J."/>
            <person name="Peng Z."/>
            <person name="Li Y."/>
            <person name="Li N."/>
            <person name="Wang J."/>
            <person name="Chen M."/>
            <person name="He Y."/>
            <person name="Tan F."/>
            <person name="Song X."/>
            <person name="Zheng Q."/>
            <person name="Huang R."/>
            <person name="Yang H."/>
            <person name="Du X."/>
            <person name="Chen L."/>
            <person name="Yang M."/>
            <person name="Gaffney P.M."/>
            <person name="Wang S."/>
            <person name="Luo L."/>
            <person name="She Z."/>
            <person name="Ming Y."/>
            <person name="Huang W."/>
            <person name="Zhang S."/>
            <person name="Huang B."/>
            <person name="Zhang Y."/>
            <person name="Qu T."/>
            <person name="Ni P."/>
            <person name="Miao G."/>
            <person name="Wang J."/>
            <person name="Wang Q."/>
            <person name="Steinberg C.E."/>
            <person name="Wang H."/>
            <person name="Li N."/>
            <person name="Qian L."/>
            <person name="Zhang G."/>
            <person name="Li Y."/>
            <person name="Yang H."/>
            <person name="Liu X."/>
            <person name="Wang J."/>
            <person name="Yin Y."/>
            <person name="Wang J."/>
        </authorList>
    </citation>
    <scope>NUCLEOTIDE SEQUENCE [LARGE SCALE GENOMIC DNA]</scope>
    <source>
        <strain evidence="3">05x7-T-G4-1.051#20</strain>
    </source>
</reference>
<dbReference type="AlphaFoldDB" id="K1R1K5"/>
<keyword evidence="5" id="KW-1185">Reference proteome</keyword>
<protein>
    <submittedName>
        <fullName evidence="3 4">Uncharacterized protein</fullName>
    </submittedName>
</protein>
<gene>
    <name evidence="3" type="ORF">CGI_10023647</name>
</gene>
<reference evidence="4" key="2">
    <citation type="submission" date="2022-08" db="UniProtKB">
        <authorList>
            <consortium name="EnsemblMetazoa"/>
        </authorList>
    </citation>
    <scope>IDENTIFICATION</scope>
    <source>
        <strain evidence="4">05x7-T-G4-1.051#20</strain>
    </source>
</reference>
<accession>K1R1K5</accession>
<dbReference type="OrthoDB" id="6107812at2759"/>
<evidence type="ECO:0000313" key="4">
    <source>
        <dbReference type="EnsemblMetazoa" id="G4951.1:cds"/>
    </source>
</evidence>
<keyword evidence="2" id="KW-0732">Signal</keyword>
<keyword evidence="1" id="KW-0812">Transmembrane</keyword>
<keyword evidence="1" id="KW-0472">Membrane</keyword>
<evidence type="ECO:0000313" key="5">
    <source>
        <dbReference type="Proteomes" id="UP000005408"/>
    </source>
</evidence>
<evidence type="ECO:0000313" key="3">
    <source>
        <dbReference type="EMBL" id="EKC35025.1"/>
    </source>
</evidence>
<dbReference type="Gene3D" id="1.20.140.150">
    <property type="match status" value="1"/>
</dbReference>
<feature type="transmembrane region" description="Helical" evidence="1">
    <location>
        <begin position="70"/>
        <end position="101"/>
    </location>
</feature>
<dbReference type="EMBL" id="JH817539">
    <property type="protein sequence ID" value="EKC35025.1"/>
    <property type="molecule type" value="Genomic_DNA"/>
</dbReference>
<dbReference type="Proteomes" id="UP000005408">
    <property type="component" value="Unassembled WGS sequence"/>
</dbReference>
<dbReference type="EnsemblMetazoa" id="G4951.1">
    <property type="protein sequence ID" value="G4951.1:cds"/>
    <property type="gene ID" value="G4951"/>
</dbReference>
<feature type="signal peptide" evidence="2">
    <location>
        <begin position="1"/>
        <end position="27"/>
    </location>
</feature>
<feature type="chain" id="PRO_5042455716" evidence="2">
    <location>
        <begin position="28"/>
        <end position="206"/>
    </location>
</feature>
<organism evidence="3">
    <name type="scientific">Magallana gigas</name>
    <name type="common">Pacific oyster</name>
    <name type="synonym">Crassostrea gigas</name>
    <dbReference type="NCBI Taxonomy" id="29159"/>
    <lineage>
        <taxon>Eukaryota</taxon>
        <taxon>Metazoa</taxon>
        <taxon>Spiralia</taxon>
        <taxon>Lophotrochozoa</taxon>
        <taxon>Mollusca</taxon>
        <taxon>Bivalvia</taxon>
        <taxon>Autobranchia</taxon>
        <taxon>Pteriomorphia</taxon>
        <taxon>Ostreida</taxon>
        <taxon>Ostreoidea</taxon>
        <taxon>Ostreidae</taxon>
        <taxon>Magallana</taxon>
    </lineage>
</organism>
<dbReference type="OMA" id="CEERETD"/>
<sequence>MLHPTEAVFSFLAFVCFGLHVTGICTADWWNLSEQFANGTVVSTSFGIWWTRTCIDDVCSSTSRDLTGELAWLLGVAAIETISVVLYALALPVAVMLVYRAVRDLNVDVLKKLYVVILSGAGAVILVGILLFVKKKAGLTERFAMETKDGVAGWSLALSSAGGTIGLLAGVSMGISLFCKTKEYDDEEENAEKSHEYWQQKHKEVN</sequence>
<feature type="transmembrane region" description="Helical" evidence="1">
    <location>
        <begin position="153"/>
        <end position="178"/>
    </location>
</feature>
<name>K1R1K5_MAGGI</name>
<keyword evidence="1" id="KW-1133">Transmembrane helix</keyword>
<evidence type="ECO:0000256" key="2">
    <source>
        <dbReference type="SAM" id="SignalP"/>
    </source>
</evidence>
<feature type="transmembrane region" description="Helical" evidence="1">
    <location>
        <begin position="113"/>
        <end position="133"/>
    </location>
</feature>
<dbReference type="HOGENOM" id="CLU_1333086_0_0_1"/>
<dbReference type="EnsemblMetazoa" id="G4951.2">
    <property type="protein sequence ID" value="G4951.2:cds"/>
    <property type="gene ID" value="G4951"/>
</dbReference>
<proteinExistence type="predicted"/>